<dbReference type="EMBL" id="CP001998">
    <property type="protein sequence ID" value="ADE54002.1"/>
    <property type="molecule type" value="Genomic_DNA"/>
</dbReference>
<dbReference type="InterPro" id="IPR011249">
    <property type="entry name" value="Metalloenz_LuxS/M16"/>
</dbReference>
<evidence type="ECO:0000313" key="4">
    <source>
        <dbReference type="EMBL" id="ADE54002.1"/>
    </source>
</evidence>
<sequence length="863" mass="95132">MNFEQEEPAADSQALIERLFKAPVERRVLENGLTLVHRPDFSSEVVSVQVWVKTGSIHEGDLMGSGLSHYLEHLLFKGTLRRDGKSISREVHAMGAGINAYTTFDRTVYYIDGPSAAFEGAVDILSDIVLHSTLPEAEVERERGVILREIDMGLDDPDRQLSQALFRTAYQKHPYREPVIGHRSLYEQVTREELMAYYKARYVPNNIVVSIVGAVSPEDCARIVEASFGAVSRGRLAPVQVEEEPVQLAARRESIVGDYNIFRGGLAFKVPHLSHADSPRLDALALALGGGESSLLWERLRNQQKLVHYVDCRNWNPGGSGLFMISYMCDPGKEVEVESAIRSLIREVCERGFPESEVEKAQCLALSAEINGRKTMSGQASRLGMGEVVIGDIYYTRRYLSRLQAMTAEDLKRVAATYLVDETSSSVTIGPRVETVDTESVDCGAPQRVVPEPVEIAGGVRLLMEPDKRLPKVHLRAVLLGGPMYEQANQRGVGAILAELLTKDTAQRSAAEVSALIENIGGKFTASAGNNTLNLQIEVLPSDIQIAIDLLTDALTCPVFNADTFQTELEGQIAGLREEDDEIFEYGFRLLRERFFGSHPFAVSADGRIQDLETLTASDVEAHYKELVATGNLVLSICGDFEADSVREQLEQGLAGNLSTHTVAPLSVPDSLTVEAQSFVEHMDREQAVVFQAFPDVSITADDFVVGEMMNELFSGMSSRLFERVREDKGMAYYVGSTRVLGLQHSMFILYAGTHPDMVDEVLKEMNGEIARVSAGDVLEEELVRCRTRLKAARPMGRQTIGARAMHHAINLIYGITLDDDAEHAARVDAVDATALASFAKRYFSSDQRVQGVVQPKIVTDGD</sequence>
<name>D5ER09_CORAD</name>
<protein>
    <submittedName>
        <fullName evidence="4">Peptidase M16 domain protein</fullName>
    </submittedName>
</protein>
<dbReference type="STRING" id="583355.Caka_0980"/>
<feature type="domain" description="Peptidase M16 N-terminal" evidence="2">
    <location>
        <begin position="42"/>
        <end position="181"/>
    </location>
</feature>
<dbReference type="KEGG" id="caa:Caka_0980"/>
<dbReference type="PANTHER" id="PTHR11851">
    <property type="entry name" value="METALLOPROTEASE"/>
    <property type="match status" value="1"/>
</dbReference>
<dbReference type="HOGENOM" id="CLU_007487_1_0_0"/>
<dbReference type="Gene3D" id="3.30.830.10">
    <property type="entry name" value="Metalloenzyme, LuxS/M16 peptidase-like"/>
    <property type="match status" value="4"/>
</dbReference>
<accession>D5ER09</accession>
<evidence type="ECO:0000259" key="3">
    <source>
        <dbReference type="Pfam" id="PF05193"/>
    </source>
</evidence>
<dbReference type="RefSeq" id="WP_013042726.1">
    <property type="nucleotide sequence ID" value="NC_014008.1"/>
</dbReference>
<dbReference type="SUPFAM" id="SSF63411">
    <property type="entry name" value="LuxS/MPP-like metallohydrolase"/>
    <property type="match status" value="4"/>
</dbReference>
<dbReference type="GO" id="GO:0046872">
    <property type="term" value="F:metal ion binding"/>
    <property type="evidence" value="ECO:0007669"/>
    <property type="project" value="InterPro"/>
</dbReference>
<dbReference type="Proteomes" id="UP000000925">
    <property type="component" value="Chromosome"/>
</dbReference>
<dbReference type="PANTHER" id="PTHR11851:SF49">
    <property type="entry name" value="MITOCHONDRIAL-PROCESSING PEPTIDASE SUBUNIT ALPHA"/>
    <property type="match status" value="1"/>
</dbReference>
<dbReference type="eggNOG" id="COG0612">
    <property type="taxonomic scope" value="Bacteria"/>
</dbReference>
<dbReference type="Pfam" id="PF00675">
    <property type="entry name" value="Peptidase_M16"/>
    <property type="match status" value="2"/>
</dbReference>
<dbReference type="InterPro" id="IPR011765">
    <property type="entry name" value="Pept_M16_N"/>
</dbReference>
<comment type="similarity">
    <text evidence="1">Belongs to the peptidase M16 family.</text>
</comment>
<feature type="domain" description="Peptidase M16 C-terminal" evidence="3">
    <location>
        <begin position="615"/>
        <end position="790"/>
    </location>
</feature>
<proteinExistence type="inferred from homology"/>
<dbReference type="InterPro" id="IPR007863">
    <property type="entry name" value="Peptidase_M16_C"/>
</dbReference>
<feature type="domain" description="Peptidase M16 N-terminal" evidence="2">
    <location>
        <begin position="474"/>
        <end position="570"/>
    </location>
</feature>
<dbReference type="Pfam" id="PF05193">
    <property type="entry name" value="Peptidase_M16_C"/>
    <property type="match status" value="2"/>
</dbReference>
<evidence type="ECO:0000256" key="1">
    <source>
        <dbReference type="ARBA" id="ARBA00007261"/>
    </source>
</evidence>
<gene>
    <name evidence="4" type="ordered locus">Caka_0980</name>
</gene>
<dbReference type="InterPro" id="IPR050361">
    <property type="entry name" value="MPP/UQCRC_Complex"/>
</dbReference>
<evidence type="ECO:0000313" key="5">
    <source>
        <dbReference type="Proteomes" id="UP000000925"/>
    </source>
</evidence>
<keyword evidence="5" id="KW-1185">Reference proteome</keyword>
<dbReference type="OrthoDB" id="9811314at2"/>
<organism evidence="4 5">
    <name type="scientific">Coraliomargarita akajimensis (strain DSM 45221 / IAM 15411 / JCM 23193 / KCTC 12865 / 04OKA010-24)</name>
    <dbReference type="NCBI Taxonomy" id="583355"/>
    <lineage>
        <taxon>Bacteria</taxon>
        <taxon>Pseudomonadati</taxon>
        <taxon>Verrucomicrobiota</taxon>
        <taxon>Opitutia</taxon>
        <taxon>Puniceicoccales</taxon>
        <taxon>Coraliomargaritaceae</taxon>
        <taxon>Coraliomargarita</taxon>
    </lineage>
</organism>
<evidence type="ECO:0000259" key="2">
    <source>
        <dbReference type="Pfam" id="PF00675"/>
    </source>
</evidence>
<dbReference type="AlphaFoldDB" id="D5ER09"/>
<feature type="domain" description="Peptidase M16 C-terminal" evidence="3">
    <location>
        <begin position="189"/>
        <end position="362"/>
    </location>
</feature>
<reference evidence="4 5" key="1">
    <citation type="journal article" date="2010" name="Stand. Genomic Sci.">
        <title>Complete genome sequence of Coraliomargarita akajimensis type strain (04OKA010-24).</title>
        <authorList>
            <person name="Mavromatis K."/>
            <person name="Abt B."/>
            <person name="Brambilla E."/>
            <person name="Lapidus A."/>
            <person name="Copeland A."/>
            <person name="Deshpande S."/>
            <person name="Nolan M."/>
            <person name="Lucas S."/>
            <person name="Tice H."/>
            <person name="Cheng J.F."/>
            <person name="Han C."/>
            <person name="Detter J.C."/>
            <person name="Woyke T."/>
            <person name="Goodwin L."/>
            <person name="Pitluck S."/>
            <person name="Held B."/>
            <person name="Brettin T."/>
            <person name="Tapia R."/>
            <person name="Ivanova N."/>
            <person name="Mikhailova N."/>
            <person name="Pati A."/>
            <person name="Liolios K."/>
            <person name="Chen A."/>
            <person name="Palaniappan K."/>
            <person name="Land M."/>
            <person name="Hauser L."/>
            <person name="Chang Y.J."/>
            <person name="Jeffries C.D."/>
            <person name="Rohde M."/>
            <person name="Goker M."/>
            <person name="Bristow J."/>
            <person name="Eisen J.A."/>
            <person name="Markowitz V."/>
            <person name="Hugenholtz P."/>
            <person name="Klenk H.P."/>
            <person name="Kyrpides N.C."/>
        </authorList>
    </citation>
    <scope>NUCLEOTIDE SEQUENCE [LARGE SCALE GENOMIC DNA]</scope>
    <source>
        <strain evidence="5">DSM 45221 / IAM 15411 / JCM 23193 / KCTC 12865</strain>
    </source>
</reference>